<dbReference type="FunFam" id="3.30.200.20:FF:000168">
    <property type="entry name" value="L-type lectin-domain containing receptor kinase IX.1"/>
    <property type="match status" value="1"/>
</dbReference>
<keyword evidence="13 17" id="KW-0472">Membrane</keyword>
<dbReference type="CDD" id="cd14066">
    <property type="entry name" value="STKc_IRAK"/>
    <property type="match status" value="1"/>
</dbReference>
<feature type="binding site" evidence="16">
    <location>
        <position position="448"/>
    </location>
    <ligand>
        <name>ATP</name>
        <dbReference type="ChEBI" id="CHEBI:30616"/>
    </ligand>
</feature>
<keyword evidence="4" id="KW-1003">Cell membrane</keyword>
<dbReference type="GO" id="GO:0030246">
    <property type="term" value="F:carbohydrate binding"/>
    <property type="evidence" value="ECO:0007669"/>
    <property type="project" value="UniProtKB-KW"/>
</dbReference>
<dbReference type="InterPro" id="IPR000719">
    <property type="entry name" value="Prot_kinase_dom"/>
</dbReference>
<keyword evidence="14" id="KW-0675">Receptor</keyword>
<dbReference type="FunFam" id="1.10.510.10:FF:000240">
    <property type="entry name" value="Lectin-domain containing receptor kinase A4.3"/>
    <property type="match status" value="1"/>
</dbReference>
<dbReference type="GO" id="GO:0016301">
    <property type="term" value="F:kinase activity"/>
    <property type="evidence" value="ECO:0007669"/>
    <property type="project" value="UniProtKB-KW"/>
</dbReference>
<organism evidence="19 20">
    <name type="scientific">Riccia fluitans</name>
    <dbReference type="NCBI Taxonomy" id="41844"/>
    <lineage>
        <taxon>Eukaryota</taxon>
        <taxon>Viridiplantae</taxon>
        <taxon>Streptophyta</taxon>
        <taxon>Embryophyta</taxon>
        <taxon>Marchantiophyta</taxon>
        <taxon>Marchantiopsida</taxon>
        <taxon>Marchantiidae</taxon>
        <taxon>Marchantiales</taxon>
        <taxon>Ricciaceae</taxon>
        <taxon>Riccia</taxon>
    </lineage>
</organism>
<dbReference type="CDD" id="cd06899">
    <property type="entry name" value="lectin_legume_LecRK_Arcelin_ConA"/>
    <property type="match status" value="1"/>
</dbReference>
<evidence type="ECO:0000256" key="2">
    <source>
        <dbReference type="ARBA" id="ARBA00008536"/>
    </source>
</evidence>
<dbReference type="PANTHER" id="PTHR27007">
    <property type="match status" value="1"/>
</dbReference>
<comment type="subcellular location">
    <subcellularLocation>
        <location evidence="1">Cell membrane</location>
        <topology evidence="1">Single-pass type I membrane protein</topology>
    </subcellularLocation>
</comment>
<dbReference type="GO" id="GO:0005524">
    <property type="term" value="F:ATP binding"/>
    <property type="evidence" value="ECO:0007669"/>
    <property type="project" value="UniProtKB-UniRule"/>
</dbReference>
<keyword evidence="6 17" id="KW-0812">Transmembrane</keyword>
<dbReference type="PROSITE" id="PS00107">
    <property type="entry name" value="PROTEIN_KINASE_ATP"/>
    <property type="match status" value="1"/>
</dbReference>
<evidence type="ECO:0000256" key="14">
    <source>
        <dbReference type="ARBA" id="ARBA00023170"/>
    </source>
</evidence>
<dbReference type="InterPro" id="IPR008271">
    <property type="entry name" value="Ser/Thr_kinase_AS"/>
</dbReference>
<keyword evidence="10" id="KW-0418">Kinase</keyword>
<dbReference type="InterPro" id="IPR050528">
    <property type="entry name" value="L-type_Lectin-RKs"/>
</dbReference>
<name>A0ABD1YN46_9MARC</name>
<dbReference type="InterPro" id="IPR017441">
    <property type="entry name" value="Protein_kinase_ATP_BS"/>
</dbReference>
<dbReference type="Gene3D" id="2.60.120.200">
    <property type="match status" value="1"/>
</dbReference>
<evidence type="ECO:0000313" key="19">
    <source>
        <dbReference type="EMBL" id="KAL2632018.1"/>
    </source>
</evidence>
<dbReference type="Proteomes" id="UP001605036">
    <property type="component" value="Unassembled WGS sequence"/>
</dbReference>
<evidence type="ECO:0000256" key="7">
    <source>
        <dbReference type="ARBA" id="ARBA00022729"/>
    </source>
</evidence>
<evidence type="ECO:0000256" key="12">
    <source>
        <dbReference type="ARBA" id="ARBA00022989"/>
    </source>
</evidence>
<evidence type="ECO:0000256" key="16">
    <source>
        <dbReference type="PROSITE-ProRule" id="PRU10141"/>
    </source>
</evidence>
<dbReference type="InterPro" id="IPR013320">
    <property type="entry name" value="ConA-like_dom_sf"/>
</dbReference>
<evidence type="ECO:0000256" key="9">
    <source>
        <dbReference type="ARBA" id="ARBA00022741"/>
    </source>
</evidence>
<evidence type="ECO:0000256" key="5">
    <source>
        <dbReference type="ARBA" id="ARBA00022679"/>
    </source>
</evidence>
<dbReference type="AlphaFoldDB" id="A0ABD1YN46"/>
<evidence type="ECO:0000256" key="13">
    <source>
        <dbReference type="ARBA" id="ARBA00023136"/>
    </source>
</evidence>
<evidence type="ECO:0000256" key="10">
    <source>
        <dbReference type="ARBA" id="ARBA00022777"/>
    </source>
</evidence>
<keyword evidence="5" id="KW-0808">Transferase</keyword>
<comment type="similarity">
    <text evidence="2">In the N-terminal section; belongs to the leguminous lectin family.</text>
</comment>
<dbReference type="SUPFAM" id="SSF56112">
    <property type="entry name" value="Protein kinase-like (PK-like)"/>
    <property type="match status" value="1"/>
</dbReference>
<evidence type="ECO:0000256" key="15">
    <source>
        <dbReference type="ARBA" id="ARBA00023180"/>
    </source>
</evidence>
<keyword evidence="20" id="KW-1185">Reference proteome</keyword>
<evidence type="ECO:0000256" key="8">
    <source>
        <dbReference type="ARBA" id="ARBA00022734"/>
    </source>
</evidence>
<comment type="caution">
    <text evidence="19">The sequence shown here is derived from an EMBL/GenBank/DDBJ whole genome shotgun (WGS) entry which is preliminary data.</text>
</comment>
<dbReference type="GO" id="GO:0005886">
    <property type="term" value="C:plasma membrane"/>
    <property type="evidence" value="ECO:0007669"/>
    <property type="project" value="UniProtKB-SubCell"/>
</dbReference>
<keyword evidence="11 16" id="KW-0067">ATP-binding</keyword>
<dbReference type="PROSITE" id="PS50011">
    <property type="entry name" value="PROTEIN_KINASE_DOM"/>
    <property type="match status" value="1"/>
</dbReference>
<evidence type="ECO:0000259" key="18">
    <source>
        <dbReference type="PROSITE" id="PS50011"/>
    </source>
</evidence>
<dbReference type="Pfam" id="PF00139">
    <property type="entry name" value="Lectin_legB"/>
    <property type="match status" value="1"/>
</dbReference>
<dbReference type="EMBL" id="JBHFFA010000004">
    <property type="protein sequence ID" value="KAL2632018.1"/>
    <property type="molecule type" value="Genomic_DNA"/>
</dbReference>
<dbReference type="SMART" id="SM00220">
    <property type="entry name" value="S_TKc"/>
    <property type="match status" value="1"/>
</dbReference>
<evidence type="ECO:0000256" key="17">
    <source>
        <dbReference type="SAM" id="Phobius"/>
    </source>
</evidence>
<gene>
    <name evidence="19" type="ORF">R1flu_016704</name>
</gene>
<dbReference type="GO" id="GO:0002229">
    <property type="term" value="P:defense response to oomycetes"/>
    <property type="evidence" value="ECO:0007669"/>
    <property type="project" value="UniProtKB-ARBA"/>
</dbReference>
<dbReference type="SUPFAM" id="SSF49899">
    <property type="entry name" value="Concanavalin A-like lectins/glucanases"/>
    <property type="match status" value="1"/>
</dbReference>
<accession>A0ABD1YN46</accession>
<evidence type="ECO:0000256" key="4">
    <source>
        <dbReference type="ARBA" id="ARBA00022475"/>
    </source>
</evidence>
<dbReference type="InterPro" id="IPR001220">
    <property type="entry name" value="Legume_lectin_dom"/>
</dbReference>
<keyword evidence="7" id="KW-0732">Signal</keyword>
<proteinExistence type="inferred from homology"/>
<evidence type="ECO:0000256" key="1">
    <source>
        <dbReference type="ARBA" id="ARBA00004251"/>
    </source>
</evidence>
<keyword evidence="9 16" id="KW-0547">Nucleotide-binding</keyword>
<dbReference type="Gene3D" id="3.30.200.20">
    <property type="entry name" value="Phosphorylase Kinase, domain 1"/>
    <property type="match status" value="1"/>
</dbReference>
<protein>
    <recommendedName>
        <fullName evidence="18">Protein kinase domain-containing protein</fullName>
    </recommendedName>
</protein>
<dbReference type="Gene3D" id="1.10.510.10">
    <property type="entry name" value="Transferase(Phosphotransferase) domain 1"/>
    <property type="match status" value="1"/>
</dbReference>
<evidence type="ECO:0000256" key="6">
    <source>
        <dbReference type="ARBA" id="ARBA00022692"/>
    </source>
</evidence>
<feature type="domain" description="Protein kinase" evidence="18">
    <location>
        <begin position="419"/>
        <end position="695"/>
    </location>
</feature>
<keyword evidence="15" id="KW-0325">Glycoprotein</keyword>
<dbReference type="PROSITE" id="PS00108">
    <property type="entry name" value="PROTEIN_KINASE_ST"/>
    <property type="match status" value="1"/>
</dbReference>
<reference evidence="19 20" key="1">
    <citation type="submission" date="2024-09" db="EMBL/GenBank/DDBJ databases">
        <title>Chromosome-scale assembly of Riccia fluitans.</title>
        <authorList>
            <person name="Paukszto L."/>
            <person name="Sawicki J."/>
            <person name="Karawczyk K."/>
            <person name="Piernik-Szablinska J."/>
            <person name="Szczecinska M."/>
            <person name="Mazdziarz M."/>
        </authorList>
    </citation>
    <scope>NUCLEOTIDE SEQUENCE [LARGE SCALE GENOMIC DNA]</scope>
    <source>
        <strain evidence="19">Rf_01</strain>
        <tissue evidence="19">Aerial parts of the thallus</tissue>
    </source>
</reference>
<evidence type="ECO:0000313" key="20">
    <source>
        <dbReference type="Proteomes" id="UP001605036"/>
    </source>
</evidence>
<feature type="transmembrane region" description="Helical" evidence="17">
    <location>
        <begin position="355"/>
        <end position="380"/>
    </location>
</feature>
<dbReference type="Pfam" id="PF00069">
    <property type="entry name" value="Pkinase"/>
    <property type="match status" value="1"/>
</dbReference>
<evidence type="ECO:0000256" key="11">
    <source>
        <dbReference type="ARBA" id="ARBA00022840"/>
    </source>
</evidence>
<keyword evidence="8" id="KW-0430">Lectin</keyword>
<keyword evidence="12 17" id="KW-1133">Transmembrane helix</keyword>
<sequence length="721" mass="79847">MTTGQEFRGSSSGSASGVAQQRLTKTLSEIIEFPTYTVALKVPIERERKDKTLLNVAAVWNYSCTTLSSYGEIAGAFDPALEMKMSHPALKLTFIVWLVCLLRVAQGKNFSISAGNFNSKKMKLLNGAHITANGSLSLIPEDHPTQAAGLGYFYDPVQLLDKKTGTTGSFSVWFSSYQEPEAYDVNGTFAVGDGMTLCFSSRPDYAGSLAKYLGLYSVKITDQNLKLFSIEYDTFQNAEFDDPAFDHVGIDILNATSVASAEAGVNIWHGSRVYLYSWIDYNGVSKVMEVRVANENSRPLTPVLNHTIDLYSIMEETMWVGFSAGTGDAYSYYYIQEWTFTSWGLPLQTGGSSSMGLIVGSVVAVVVVLALLGLGLFLFIRRRRRKNRETASPDEYLQNMVGMPDYFSYKHLSVATRAFSEASKLGEGGFGSVYKGILPSNGVAVAVKRVSADSKQGEREFLAEVSIISQLRHRNIVQLVGWCKDRGKYLLVYELMPNGSLDKALFCPESSQIAKVLSWEQRKKIISGLASALHYLHEEWNQQVIHRDVKSSNVMLDDEFNAKLGDFGLARLVDHSRNAATTLVAGTYGYIAPEATVTGKFTDKTDVYAFGAVALEVATGRKAFDMSEKEDDIQLVNMVWKRLGSGHLISVVDKRMEGNFEISEIETVLLLGLLCSHPDPNSRPSMRQVVQKLFLGDHNDVHCIIIHVQIHYHLFRNETLG</sequence>
<dbReference type="InterPro" id="IPR011009">
    <property type="entry name" value="Kinase-like_dom_sf"/>
</dbReference>
<evidence type="ECO:0000256" key="3">
    <source>
        <dbReference type="ARBA" id="ARBA00010217"/>
    </source>
</evidence>
<comment type="similarity">
    <text evidence="3">In the C-terminal section; belongs to the protein kinase superfamily. Ser/Thr protein kinase family.</text>
</comment>